<dbReference type="PROSITE" id="PS50994">
    <property type="entry name" value="INTEGRASE"/>
    <property type="match status" value="1"/>
</dbReference>
<accession>A0A969PS56</accession>
<dbReference type="PANTHER" id="PTHR46889:SF4">
    <property type="entry name" value="TRANSPOSASE INSO FOR INSERTION SEQUENCE ELEMENT IS911B-RELATED"/>
    <property type="match status" value="1"/>
</dbReference>
<evidence type="ECO:0000259" key="3">
    <source>
        <dbReference type="PROSITE" id="PS50994"/>
    </source>
</evidence>
<proteinExistence type="predicted"/>
<keyword evidence="5" id="KW-1185">Reference proteome</keyword>
<dbReference type="NCBIfam" id="NF033516">
    <property type="entry name" value="transpos_IS3"/>
    <property type="match status" value="1"/>
</dbReference>
<dbReference type="Proteomes" id="UP000752012">
    <property type="component" value="Unassembled WGS sequence"/>
</dbReference>
<dbReference type="InterPro" id="IPR050900">
    <property type="entry name" value="Transposase_IS3/IS150/IS904"/>
</dbReference>
<dbReference type="EMBL" id="JAATHJ010000071">
    <property type="protein sequence ID" value="NJP39417.1"/>
    <property type="molecule type" value="Genomic_DNA"/>
</dbReference>
<comment type="function">
    <text evidence="1">Involved in the transposition of the insertion sequence.</text>
</comment>
<organism evidence="4 5">
    <name type="scientific">Alkalicoccus luteus</name>
    <dbReference type="NCBI Taxonomy" id="1237094"/>
    <lineage>
        <taxon>Bacteria</taxon>
        <taxon>Bacillati</taxon>
        <taxon>Bacillota</taxon>
        <taxon>Bacilli</taxon>
        <taxon>Bacillales</taxon>
        <taxon>Bacillaceae</taxon>
        <taxon>Alkalicoccus</taxon>
    </lineage>
</organism>
<dbReference type="InterPro" id="IPR036397">
    <property type="entry name" value="RNaseH_sf"/>
</dbReference>
<comment type="caution">
    <text evidence="4">The sequence shown here is derived from an EMBL/GenBank/DDBJ whole genome shotgun (WGS) entry which is preliminary data.</text>
</comment>
<dbReference type="SUPFAM" id="SSF53098">
    <property type="entry name" value="Ribonuclease H-like"/>
    <property type="match status" value="1"/>
</dbReference>
<dbReference type="InterPro" id="IPR025948">
    <property type="entry name" value="HTH-like_dom"/>
</dbReference>
<name>A0A969PS56_9BACI</name>
<dbReference type="InterPro" id="IPR048020">
    <property type="entry name" value="Transpos_IS3"/>
</dbReference>
<evidence type="ECO:0000256" key="2">
    <source>
        <dbReference type="SAM" id="MobiDB-lite"/>
    </source>
</evidence>
<dbReference type="GO" id="GO:0003676">
    <property type="term" value="F:nucleic acid binding"/>
    <property type="evidence" value="ECO:0007669"/>
    <property type="project" value="InterPro"/>
</dbReference>
<dbReference type="InterPro" id="IPR001584">
    <property type="entry name" value="Integrase_cat-core"/>
</dbReference>
<evidence type="ECO:0000313" key="4">
    <source>
        <dbReference type="EMBL" id="NJP39417.1"/>
    </source>
</evidence>
<dbReference type="Pfam" id="PF13276">
    <property type="entry name" value="HTH_21"/>
    <property type="match status" value="1"/>
</dbReference>
<protein>
    <submittedName>
        <fullName evidence="4">IS3 family transposase</fullName>
    </submittedName>
</protein>
<dbReference type="InterPro" id="IPR012337">
    <property type="entry name" value="RNaseH-like_sf"/>
</dbReference>
<feature type="compositionally biased region" description="Basic and acidic residues" evidence="2">
    <location>
        <begin position="45"/>
        <end position="70"/>
    </location>
</feature>
<evidence type="ECO:0000313" key="5">
    <source>
        <dbReference type="Proteomes" id="UP000752012"/>
    </source>
</evidence>
<dbReference type="Gene3D" id="3.30.420.10">
    <property type="entry name" value="Ribonuclease H-like superfamily/Ribonuclease H"/>
    <property type="match status" value="1"/>
</dbReference>
<dbReference type="PANTHER" id="PTHR46889">
    <property type="entry name" value="TRANSPOSASE INSF FOR INSERTION SEQUENCE IS3B-RELATED"/>
    <property type="match status" value="1"/>
</dbReference>
<sequence length="309" mass="35887">AHLHAAKAVIFAHIQRHENEYAIEKMCRILQVSKSGYYKWKQRQHAPETDREADRTEKKRMVSRSFRESRGTYGSPRVHQDLVAWGYTMSVKTVARLMQEQGLRAIPKVAFVTTTDSNHTLKTEPNRLNRDFTAEQPNQVWVTDITYIRTREGWLYLATVMDLFSRKIVGWNIQDHMRTELALDALKMALSSREIPESGLLHHSDRGSQYCAIDYKKVLTNHRCTLSMSRKGDPFDNACIESFHASLKKELVHRTRFRTKAEASHAVTRYIAGYYNRKRRHSTIGHVSPQAFEETYHQAKHDKVDDVAS</sequence>
<feature type="domain" description="Integrase catalytic" evidence="3">
    <location>
        <begin position="133"/>
        <end position="296"/>
    </location>
</feature>
<feature type="non-terminal residue" evidence="4">
    <location>
        <position position="1"/>
    </location>
</feature>
<dbReference type="RefSeq" id="WP_168009780.1">
    <property type="nucleotide sequence ID" value="NZ_JAATHJ010000071.1"/>
</dbReference>
<feature type="region of interest" description="Disordered" evidence="2">
    <location>
        <begin position="41"/>
        <end position="73"/>
    </location>
</feature>
<dbReference type="Pfam" id="PF13333">
    <property type="entry name" value="rve_2"/>
    <property type="match status" value="1"/>
</dbReference>
<dbReference type="AlphaFoldDB" id="A0A969PS56"/>
<gene>
    <name evidence="4" type="ORF">HCN83_17795</name>
</gene>
<evidence type="ECO:0000256" key="1">
    <source>
        <dbReference type="ARBA" id="ARBA00002286"/>
    </source>
</evidence>
<reference evidence="4 5" key="1">
    <citation type="submission" date="2020-03" db="EMBL/GenBank/DDBJ databases">
        <title>Assessment of the enzymatic potential of alkaline-tolerant lipase obtained from Bacillus luteus H11 (technogenic soil) for the bioremediation of saline soils contaminated with petroleum substances.</title>
        <authorList>
            <person name="Kalwasinska A."/>
        </authorList>
    </citation>
    <scope>NUCLEOTIDE SEQUENCE [LARGE SCALE GENOMIC DNA]</scope>
    <source>
        <strain evidence="4 5">H11</strain>
    </source>
</reference>
<dbReference type="GO" id="GO:0015074">
    <property type="term" value="P:DNA integration"/>
    <property type="evidence" value="ECO:0007669"/>
    <property type="project" value="InterPro"/>
</dbReference>
<dbReference type="Pfam" id="PF00665">
    <property type="entry name" value="rve"/>
    <property type="match status" value="1"/>
</dbReference>